<sequence>MARIRYWLALACLVGGAPVLAQPIPSNPSPTMYLQAGAGDDSSRALVLGVTLPWKSWSWPLGGGLVRGHWDLYAGAWSGRDLAQDRFHTAVIGAGPSLRWRGRQGASPWFFEVGTGLMLSHKHFYASHERMATRWNFASHLGLGMNWGPRQEHELSLRLQHASNASAKEPNPGVNFLLLRYAHAF</sequence>
<gene>
    <name evidence="2" type="ORF">GHA_00088</name>
</gene>
<accession>A0AA35GH68</accession>
<name>A0AA35GH68_9BURK</name>
<keyword evidence="1" id="KW-0732">Signal</keyword>
<dbReference type="InterPro" id="IPR018550">
    <property type="entry name" value="Lipid-A_deacylase-rel"/>
</dbReference>
<dbReference type="AlphaFoldDB" id="A0AA35GH68"/>
<evidence type="ECO:0000313" key="2">
    <source>
        <dbReference type="EMBL" id="CAB5657272.1"/>
    </source>
</evidence>
<dbReference type="Proteomes" id="UP000834458">
    <property type="component" value="Unassembled WGS sequence"/>
</dbReference>
<proteinExistence type="predicted"/>
<reference evidence="2" key="1">
    <citation type="submission" date="2020-05" db="EMBL/GenBank/DDBJ databases">
        <authorList>
            <person name="Delgado-Blas J."/>
        </authorList>
    </citation>
    <scope>NUCLEOTIDE SEQUENCE</scope>
    <source>
        <strain evidence="2">BB1454</strain>
    </source>
</reference>
<dbReference type="Pfam" id="PF09411">
    <property type="entry name" value="PagL"/>
    <property type="match status" value="1"/>
</dbReference>
<protein>
    <submittedName>
        <fullName evidence="2">Lipid A 3-O-deacylase (PagL)</fullName>
    </submittedName>
</protein>
<evidence type="ECO:0000313" key="3">
    <source>
        <dbReference type="Proteomes" id="UP000834458"/>
    </source>
</evidence>
<dbReference type="Gene3D" id="2.40.160.20">
    <property type="match status" value="1"/>
</dbReference>
<comment type="caution">
    <text evidence="2">The sequence shown here is derived from an EMBL/GenBank/DDBJ whole genome shotgun (WGS) entry which is preliminary data.</text>
</comment>
<organism evidence="2 3">
    <name type="scientific">Comamonas aquatica</name>
    <dbReference type="NCBI Taxonomy" id="225991"/>
    <lineage>
        <taxon>Bacteria</taxon>
        <taxon>Pseudomonadati</taxon>
        <taxon>Pseudomonadota</taxon>
        <taxon>Betaproteobacteria</taxon>
        <taxon>Burkholderiales</taxon>
        <taxon>Comamonadaceae</taxon>
        <taxon>Comamonas</taxon>
    </lineage>
</organism>
<feature type="signal peptide" evidence="1">
    <location>
        <begin position="1"/>
        <end position="21"/>
    </location>
</feature>
<dbReference type="EMBL" id="CAHPSC010000001">
    <property type="protein sequence ID" value="CAB5657272.1"/>
    <property type="molecule type" value="Genomic_DNA"/>
</dbReference>
<dbReference type="RefSeq" id="WP_234687331.1">
    <property type="nucleotide sequence ID" value="NZ_CAHPRW010000016.1"/>
</dbReference>
<feature type="chain" id="PRO_5041310754" evidence="1">
    <location>
        <begin position="22"/>
        <end position="185"/>
    </location>
</feature>
<evidence type="ECO:0000256" key="1">
    <source>
        <dbReference type="SAM" id="SignalP"/>
    </source>
</evidence>